<accession>A0AAE3EI08</accession>
<reference evidence="2" key="1">
    <citation type="submission" date="2021-08" db="EMBL/GenBank/DDBJ databases">
        <title>Comparative analyses of Brucepasteria parasyntrophica and Teretinema zuelzerae.</title>
        <authorList>
            <person name="Song Y."/>
            <person name="Brune A."/>
        </authorList>
    </citation>
    <scope>NUCLEOTIDE SEQUENCE</scope>
    <source>
        <strain evidence="2">DSM 1903</strain>
    </source>
</reference>
<dbReference type="RefSeq" id="WP_230754985.1">
    <property type="nucleotide sequence ID" value="NZ_JAINWA010000003.1"/>
</dbReference>
<protein>
    <submittedName>
        <fullName evidence="2">MBL fold metallo-hydrolase</fullName>
    </submittedName>
</protein>
<dbReference type="EMBL" id="JAINWA010000003">
    <property type="protein sequence ID" value="MCD1654585.1"/>
    <property type="molecule type" value="Genomic_DNA"/>
</dbReference>
<dbReference type="Pfam" id="PF12706">
    <property type="entry name" value="Lactamase_B_2"/>
    <property type="match status" value="1"/>
</dbReference>
<dbReference type="AlphaFoldDB" id="A0AAE3EI08"/>
<dbReference type="SMART" id="SM00849">
    <property type="entry name" value="Lactamase_B"/>
    <property type="match status" value="1"/>
</dbReference>
<dbReference type="Gene3D" id="3.60.15.10">
    <property type="entry name" value="Ribonuclease Z/Hydroxyacylglutathione hydrolase-like"/>
    <property type="match status" value="1"/>
</dbReference>
<sequence length="321" mass="36185">MRIHFWGVRGSIPAPLSPMQVQNRIAAVVQRISAKDVVSADSRERFLASLPQWIFGTIGGNTSCVEVENSSGDCIILDAGSGLRELSVNLRQRPGFTATGRTYHLVFSHFHWDHLQGLPFFSQGFDPRNKIVFYSTNPDFRAILNAQMREPYFPVPMEGPGGFRAQLEFVHLDSGDHVFSIGNTKLIWKEMNHPGGCTAYMLTEGGKKVIYATDTELTREDFIKNPGNEEFYSGADILIMDSQYTMGEAIEKTGWGHSAFSLSVDFALTWGVKTLVLFHHEPTYSDQKIWSLRQSAEWYREYAGSRVVDIQIAREGLDLYT</sequence>
<dbReference type="Proteomes" id="UP001198163">
    <property type="component" value="Unassembled WGS sequence"/>
</dbReference>
<name>A0AAE3EI08_9SPIR</name>
<dbReference type="CDD" id="cd07715">
    <property type="entry name" value="TaR3-like_MBL-fold"/>
    <property type="match status" value="1"/>
</dbReference>
<keyword evidence="3" id="KW-1185">Reference proteome</keyword>
<evidence type="ECO:0000259" key="1">
    <source>
        <dbReference type="SMART" id="SM00849"/>
    </source>
</evidence>
<dbReference type="PANTHER" id="PTHR42663">
    <property type="entry name" value="HYDROLASE C777.06C-RELATED-RELATED"/>
    <property type="match status" value="1"/>
</dbReference>
<evidence type="ECO:0000313" key="2">
    <source>
        <dbReference type="EMBL" id="MCD1654585.1"/>
    </source>
</evidence>
<dbReference type="SUPFAM" id="SSF56281">
    <property type="entry name" value="Metallo-hydrolase/oxidoreductase"/>
    <property type="match status" value="1"/>
</dbReference>
<proteinExistence type="predicted"/>
<organism evidence="2 3">
    <name type="scientific">Teretinema zuelzerae</name>
    <dbReference type="NCBI Taxonomy" id="156"/>
    <lineage>
        <taxon>Bacteria</taxon>
        <taxon>Pseudomonadati</taxon>
        <taxon>Spirochaetota</taxon>
        <taxon>Spirochaetia</taxon>
        <taxon>Spirochaetales</taxon>
        <taxon>Treponemataceae</taxon>
        <taxon>Teretinema</taxon>
    </lineage>
</organism>
<dbReference type="InterPro" id="IPR001279">
    <property type="entry name" value="Metallo-B-lactamas"/>
</dbReference>
<dbReference type="PANTHER" id="PTHR42663:SF4">
    <property type="entry name" value="SLL1036 PROTEIN"/>
    <property type="match status" value="1"/>
</dbReference>
<evidence type="ECO:0000313" key="3">
    <source>
        <dbReference type="Proteomes" id="UP001198163"/>
    </source>
</evidence>
<gene>
    <name evidence="2" type="ORF">K7J14_07690</name>
</gene>
<comment type="caution">
    <text evidence="2">The sequence shown here is derived from an EMBL/GenBank/DDBJ whole genome shotgun (WGS) entry which is preliminary data.</text>
</comment>
<dbReference type="InterPro" id="IPR036866">
    <property type="entry name" value="RibonucZ/Hydroxyglut_hydro"/>
</dbReference>
<feature type="domain" description="Metallo-beta-lactamase" evidence="1">
    <location>
        <begin position="61"/>
        <end position="257"/>
    </location>
</feature>